<evidence type="ECO:0000256" key="2">
    <source>
        <dbReference type="ARBA" id="ARBA00023002"/>
    </source>
</evidence>
<evidence type="ECO:0000256" key="1">
    <source>
        <dbReference type="ARBA" id="ARBA00008898"/>
    </source>
</evidence>
<dbReference type="InterPro" id="IPR050268">
    <property type="entry name" value="NADH-dep_flavin_reductase"/>
</dbReference>
<name>A0A246JTY8_9SPHN</name>
<gene>
    <name evidence="4" type="ORF">CDQ91_10735</name>
</gene>
<keyword evidence="5" id="KW-1185">Reference proteome</keyword>
<evidence type="ECO:0000259" key="3">
    <source>
        <dbReference type="SMART" id="SM00903"/>
    </source>
</evidence>
<protein>
    <recommendedName>
        <fullName evidence="3">Flavin reductase like domain-containing protein</fullName>
    </recommendedName>
</protein>
<organism evidence="4 5">
    <name type="scientific">Sphingopyxis witflariensis</name>
    <dbReference type="NCBI Taxonomy" id="173675"/>
    <lineage>
        <taxon>Bacteria</taxon>
        <taxon>Pseudomonadati</taxon>
        <taxon>Pseudomonadota</taxon>
        <taxon>Alphaproteobacteria</taxon>
        <taxon>Sphingomonadales</taxon>
        <taxon>Sphingomonadaceae</taxon>
        <taxon>Sphingopyxis</taxon>
    </lineage>
</organism>
<dbReference type="SMART" id="SM00903">
    <property type="entry name" value="Flavin_Reduct"/>
    <property type="match status" value="1"/>
</dbReference>
<dbReference type="Gene3D" id="1.10.10.10">
    <property type="entry name" value="Winged helix-like DNA-binding domain superfamily/Winged helix DNA-binding domain"/>
    <property type="match status" value="1"/>
</dbReference>
<dbReference type="PANTHER" id="PTHR30466:SF11">
    <property type="entry name" value="FLAVIN-DEPENDENT MONOOXYGENASE, REDUCTASE SUBUNIT HSAB"/>
    <property type="match status" value="1"/>
</dbReference>
<dbReference type="GO" id="GO:0010181">
    <property type="term" value="F:FMN binding"/>
    <property type="evidence" value="ECO:0007669"/>
    <property type="project" value="InterPro"/>
</dbReference>
<comment type="caution">
    <text evidence="4">The sequence shown here is derived from an EMBL/GenBank/DDBJ whole genome shotgun (WGS) entry which is preliminary data.</text>
</comment>
<dbReference type="AlphaFoldDB" id="A0A246JTY8"/>
<dbReference type="Proteomes" id="UP000197097">
    <property type="component" value="Unassembled WGS sequence"/>
</dbReference>
<dbReference type="PANTHER" id="PTHR30466">
    <property type="entry name" value="FLAVIN REDUCTASE"/>
    <property type="match status" value="1"/>
</dbReference>
<dbReference type="InterPro" id="IPR036388">
    <property type="entry name" value="WH-like_DNA-bd_sf"/>
</dbReference>
<evidence type="ECO:0000313" key="4">
    <source>
        <dbReference type="EMBL" id="OWQ96541.1"/>
    </source>
</evidence>
<keyword evidence="2" id="KW-0560">Oxidoreductase</keyword>
<dbReference type="EMBL" id="NISJ01000005">
    <property type="protein sequence ID" value="OWQ96541.1"/>
    <property type="molecule type" value="Genomic_DNA"/>
</dbReference>
<accession>A0A246JTY8</accession>
<dbReference type="InterPro" id="IPR036390">
    <property type="entry name" value="WH_DNA-bd_sf"/>
</dbReference>
<comment type="similarity">
    <text evidence="1">Belongs to the non-flavoprotein flavin reductase family.</text>
</comment>
<reference evidence="4 5" key="1">
    <citation type="journal article" date="2002" name="Int. J. Syst. Evol. Microbiol.">
        <title>Sphingopyxis witflariensis sp. nov., isolated from activated sludge.</title>
        <authorList>
            <person name="Kampfer P."/>
            <person name="Witzenberger R."/>
            <person name="Denner E.B."/>
            <person name="Busse H.J."/>
            <person name="Neef A."/>
        </authorList>
    </citation>
    <scope>NUCLEOTIDE SEQUENCE [LARGE SCALE GENOMIC DNA]</scope>
    <source>
        <strain evidence="4 5">DSM 14551</strain>
    </source>
</reference>
<dbReference type="SUPFAM" id="SSF46785">
    <property type="entry name" value="Winged helix' DNA-binding domain"/>
    <property type="match status" value="1"/>
</dbReference>
<dbReference type="InterPro" id="IPR012349">
    <property type="entry name" value="Split_barrel_FMN-bd"/>
</dbReference>
<sequence length="349" mass="38735">MTDGFSLQMLIDYAETCSVDFADMLAFSMMNQDSFSTLEFRNALGSFATGVTVVTTALDTDCPVGVTASSFNSVSLDPPLVLWSLAKTSQSLTAFRDSGHFAIHVLSSNQELLSNRFARAGENKFQDVVWEAGTLGSPVLREYSAKFECKTVHQYEGGDHIIFVGEVVTFDHRDHAPLLFHAGKYAESRPKVAAEIISGVELEQGRFTEDFFLYLLSRSHFQTSRPTWEKLAELGLDQVEYFTISAAAINGPVTLDYLQAALQHTGHDPDQAKLDAMVERHLLIEQDGAYGPSERAREDFLEILSVAKAYEDDLLEHFSASEIAEGKRILKKIIELSGEAIPPLWPRPQ</sequence>
<proteinExistence type="inferred from homology"/>
<dbReference type="SUPFAM" id="SSF50475">
    <property type="entry name" value="FMN-binding split barrel"/>
    <property type="match status" value="1"/>
</dbReference>
<dbReference type="GO" id="GO:0042602">
    <property type="term" value="F:riboflavin reductase (NADPH) activity"/>
    <property type="evidence" value="ECO:0007669"/>
    <property type="project" value="TreeGrafter"/>
</dbReference>
<dbReference type="InterPro" id="IPR002563">
    <property type="entry name" value="Flavin_Rdtase-like_dom"/>
</dbReference>
<dbReference type="Gene3D" id="2.30.110.10">
    <property type="entry name" value="Electron Transport, Fmn-binding Protein, Chain A"/>
    <property type="match status" value="1"/>
</dbReference>
<evidence type="ECO:0000313" key="5">
    <source>
        <dbReference type="Proteomes" id="UP000197097"/>
    </source>
</evidence>
<dbReference type="Pfam" id="PF01613">
    <property type="entry name" value="Flavin_Reduct"/>
    <property type="match status" value="1"/>
</dbReference>
<feature type="domain" description="Flavin reductase like" evidence="3">
    <location>
        <begin position="44"/>
        <end position="187"/>
    </location>
</feature>